<evidence type="ECO:0008006" key="3">
    <source>
        <dbReference type="Google" id="ProtNLM"/>
    </source>
</evidence>
<comment type="caution">
    <text evidence="1">The sequence shown here is derived from an EMBL/GenBank/DDBJ whole genome shotgun (WGS) entry which is preliminary data.</text>
</comment>
<dbReference type="SMART" id="SM00700">
    <property type="entry name" value="JHBP"/>
    <property type="match status" value="1"/>
</dbReference>
<name>A0A6V7GXB9_9HYME</name>
<reference evidence="1" key="1">
    <citation type="submission" date="2020-07" db="EMBL/GenBank/DDBJ databases">
        <authorList>
            <person name="Nazaruddin N."/>
        </authorList>
    </citation>
    <scope>NUCLEOTIDE SEQUENCE</scope>
</reference>
<organism evidence="1 2">
    <name type="scientific">Heterotrigona itama</name>
    <dbReference type="NCBI Taxonomy" id="395501"/>
    <lineage>
        <taxon>Eukaryota</taxon>
        <taxon>Metazoa</taxon>
        <taxon>Ecdysozoa</taxon>
        <taxon>Arthropoda</taxon>
        <taxon>Hexapoda</taxon>
        <taxon>Insecta</taxon>
        <taxon>Pterygota</taxon>
        <taxon>Neoptera</taxon>
        <taxon>Endopterygota</taxon>
        <taxon>Hymenoptera</taxon>
        <taxon>Apocrita</taxon>
        <taxon>Aculeata</taxon>
        <taxon>Apoidea</taxon>
        <taxon>Anthophila</taxon>
        <taxon>Apidae</taxon>
        <taxon>Heterotrigona</taxon>
    </lineage>
</organism>
<dbReference type="InterPro" id="IPR010562">
    <property type="entry name" value="Haemolymph_juvenile_hormone-bd"/>
</dbReference>
<proteinExistence type="predicted"/>
<sequence length="219" mass="24246">AEAYDAYAGGISLCGFLEKFKESIKNGNQKLGIPVLDPLRVNHLDLNVNKEELLLQGYLNNIHAIGLSNYVVNRGDFSIVGLIANVSLLFNQIDLMTEYNVKGTLMNKISLYGHGNIALDIRKLNVSVNLQLSTVDQKIQAKNVVLNVHVKEFNLKITGLFDDEDLSATLSKAISDILPGIIDDYQSEISKKASSIVENLLNQFLKKFTLKDLLDIIKG</sequence>
<feature type="non-terminal residue" evidence="1">
    <location>
        <position position="219"/>
    </location>
</feature>
<dbReference type="Proteomes" id="UP000752696">
    <property type="component" value="Unassembled WGS sequence"/>
</dbReference>
<gene>
    <name evidence="1" type="ORF">MHI_LOCUS90707</name>
</gene>
<dbReference type="Pfam" id="PF06585">
    <property type="entry name" value="JHBP"/>
    <property type="match status" value="1"/>
</dbReference>
<dbReference type="AlphaFoldDB" id="A0A6V7GXB9"/>
<dbReference type="OrthoDB" id="6370791at2759"/>
<dbReference type="Gene3D" id="3.15.10.30">
    <property type="entry name" value="Haemolymph juvenile hormone binding protein"/>
    <property type="match status" value="1"/>
</dbReference>
<dbReference type="EMBL" id="CAJDYZ010001616">
    <property type="protein sequence ID" value="CAD1468998.1"/>
    <property type="molecule type" value="Genomic_DNA"/>
</dbReference>
<accession>A0A6V7GXB9</accession>
<dbReference type="PANTHER" id="PTHR11008">
    <property type="entry name" value="PROTEIN TAKEOUT-LIKE PROTEIN"/>
    <property type="match status" value="1"/>
</dbReference>
<dbReference type="InterPro" id="IPR038606">
    <property type="entry name" value="To_sf"/>
</dbReference>
<keyword evidence="2" id="KW-1185">Reference proteome</keyword>
<evidence type="ECO:0000313" key="1">
    <source>
        <dbReference type="EMBL" id="CAD1468998.1"/>
    </source>
</evidence>
<evidence type="ECO:0000313" key="2">
    <source>
        <dbReference type="Proteomes" id="UP000752696"/>
    </source>
</evidence>
<dbReference type="PANTHER" id="PTHR11008:SF9">
    <property type="entry name" value="PROTEIN TAKEOUT-LIKE PROTEIN"/>
    <property type="match status" value="1"/>
</dbReference>
<protein>
    <recommendedName>
        <fullName evidence="3">Hemolymph juvenile hormone binding protein</fullName>
    </recommendedName>
</protein>